<dbReference type="EMBL" id="KZ678451">
    <property type="protein sequence ID" value="PSR83960.1"/>
    <property type="molecule type" value="Genomic_DNA"/>
</dbReference>
<evidence type="ECO:0000313" key="2">
    <source>
        <dbReference type="EMBL" id="PSR83960.1"/>
    </source>
</evidence>
<dbReference type="Proteomes" id="UP000241462">
    <property type="component" value="Unassembled WGS sequence"/>
</dbReference>
<feature type="compositionally biased region" description="Pro residues" evidence="1">
    <location>
        <begin position="211"/>
        <end position="221"/>
    </location>
</feature>
<feature type="compositionally biased region" description="Low complexity" evidence="1">
    <location>
        <begin position="481"/>
        <end position="494"/>
    </location>
</feature>
<feature type="region of interest" description="Disordered" evidence="1">
    <location>
        <begin position="1"/>
        <end position="67"/>
    </location>
</feature>
<feature type="compositionally biased region" description="Polar residues" evidence="1">
    <location>
        <begin position="49"/>
        <end position="59"/>
    </location>
</feature>
<keyword evidence="3" id="KW-1185">Reference proteome</keyword>
<accession>A0A2T3A6U4</accession>
<feature type="compositionally biased region" description="Basic and acidic residues" evidence="1">
    <location>
        <begin position="439"/>
        <end position="448"/>
    </location>
</feature>
<proteinExistence type="predicted"/>
<dbReference type="OrthoDB" id="5234071at2759"/>
<dbReference type="AlphaFoldDB" id="A0A2T3A6U4"/>
<dbReference type="InParanoid" id="A0A2T3A6U4"/>
<feature type="compositionally biased region" description="Low complexity" evidence="1">
    <location>
        <begin position="174"/>
        <end position="187"/>
    </location>
</feature>
<feature type="region of interest" description="Disordered" evidence="1">
    <location>
        <begin position="121"/>
        <end position="147"/>
    </location>
</feature>
<protein>
    <submittedName>
        <fullName evidence="2">Uncharacterized protein</fullName>
    </submittedName>
</protein>
<evidence type="ECO:0000256" key="1">
    <source>
        <dbReference type="SAM" id="MobiDB-lite"/>
    </source>
</evidence>
<reference evidence="2 3" key="1">
    <citation type="journal article" date="2018" name="Mycol. Prog.">
        <title>Coniella lustricola, a new species from submerged detritus.</title>
        <authorList>
            <person name="Raudabaugh D.B."/>
            <person name="Iturriaga T."/>
            <person name="Carver A."/>
            <person name="Mondo S."/>
            <person name="Pangilinan J."/>
            <person name="Lipzen A."/>
            <person name="He G."/>
            <person name="Amirebrahimi M."/>
            <person name="Grigoriev I.V."/>
            <person name="Miller A.N."/>
        </authorList>
    </citation>
    <scope>NUCLEOTIDE SEQUENCE [LARGE SCALE GENOMIC DNA]</scope>
    <source>
        <strain evidence="2 3">B22-T-1</strain>
    </source>
</reference>
<name>A0A2T3A6U4_9PEZI</name>
<organism evidence="2 3">
    <name type="scientific">Coniella lustricola</name>
    <dbReference type="NCBI Taxonomy" id="2025994"/>
    <lineage>
        <taxon>Eukaryota</taxon>
        <taxon>Fungi</taxon>
        <taxon>Dikarya</taxon>
        <taxon>Ascomycota</taxon>
        <taxon>Pezizomycotina</taxon>
        <taxon>Sordariomycetes</taxon>
        <taxon>Sordariomycetidae</taxon>
        <taxon>Diaporthales</taxon>
        <taxon>Schizoparmaceae</taxon>
        <taxon>Coniella</taxon>
    </lineage>
</organism>
<feature type="region of interest" description="Disordered" evidence="1">
    <location>
        <begin position="164"/>
        <end position="501"/>
    </location>
</feature>
<feature type="compositionally biased region" description="Polar residues" evidence="1">
    <location>
        <begin position="32"/>
        <end position="43"/>
    </location>
</feature>
<sequence>MVRLFGLKLGSDKKKKAAEAQAQAQQYRRLNPQASEHNLSWRSQRQEALMSSSGRNPGSETPYGGSVISLLEPGPFTTSNLNPALRSFKSEANLPGLGGLRNANMSSSSLALPPVLFGDDDGRLRSRPGSAQSIHSVRSMGGGWRSASKLSNLKAGNLSSTSLALPPDLAGDGARSPASSGSRPGSSQSNRDPAGAGRRPHLDVKTSNLNPPSPSSGPLPSPLGRYELASPVGSDAESLLGDEPGKVADQIASRIVREEKLAKASGAGPAPQPQPRPRPAQAGIPEVRHPPQMKASETQRKYSGPTRQPSPQARGGDERNMPSFLVPGAHTNRKPDASPTHHTSHSLGRATDVSFRDTSQGHISHDWRQRYGLGDDGASHHGRALNSTEADQARHRGGSNVDSAHRDKSQQRPHPRKPEQGATVPGPTSPRSPLFRQRSPFDDARSDSDQDQDLYSTGRNASHAPYGIPSPPLSHRHQLSDDNTTTNNNDDNSSGTPIYRTVEAKRDTVLVGGPGRESLGLQIEKTVAASTAMPAATTAKSRNAP</sequence>
<gene>
    <name evidence="2" type="ORF">BD289DRAFT_273304</name>
</gene>
<evidence type="ECO:0000313" key="3">
    <source>
        <dbReference type="Proteomes" id="UP000241462"/>
    </source>
</evidence>
<dbReference type="STRING" id="2025994.A0A2T3A6U4"/>